<evidence type="ECO:0000313" key="2">
    <source>
        <dbReference type="EMBL" id="EDR11220.1"/>
    </source>
</evidence>
<feature type="region of interest" description="Disordered" evidence="1">
    <location>
        <begin position="1"/>
        <end position="42"/>
    </location>
</feature>
<dbReference type="InParanoid" id="B0D355"/>
<name>B0D355_LACBS</name>
<evidence type="ECO:0000313" key="3">
    <source>
        <dbReference type="Proteomes" id="UP000001194"/>
    </source>
</evidence>
<protein>
    <submittedName>
        <fullName evidence="2">Predicted protein</fullName>
    </submittedName>
</protein>
<dbReference type="PANTHER" id="PTHR33099">
    <property type="entry name" value="FE2OG DIOXYGENASE DOMAIN-CONTAINING PROTEIN"/>
    <property type="match status" value="1"/>
</dbReference>
<feature type="region of interest" description="Disordered" evidence="1">
    <location>
        <begin position="363"/>
        <end position="385"/>
    </location>
</feature>
<dbReference type="RefSeq" id="XP_001878521.1">
    <property type="nucleotide sequence ID" value="XM_001878486.1"/>
</dbReference>
<dbReference type="EMBL" id="DS547096">
    <property type="protein sequence ID" value="EDR11220.1"/>
    <property type="molecule type" value="Genomic_DNA"/>
</dbReference>
<dbReference type="OrthoDB" id="124582at2759"/>
<accession>B0D355</accession>
<proteinExistence type="predicted"/>
<dbReference type="Proteomes" id="UP000001194">
    <property type="component" value="Unassembled WGS sequence"/>
</dbReference>
<evidence type="ECO:0000256" key="1">
    <source>
        <dbReference type="SAM" id="MobiDB-lite"/>
    </source>
</evidence>
<sequence>MRTTFFDPITNQHYQGELPRSSNRQISKTRSSNGVHRPTTPMKVDAVLDSRGSSPSVHYNPYENPSPRELQMELESVLQQDFAFPGTYHQVMEHLSCPHLGLRVDGLEDVSLPLNDQSARAIHALADSSKNGSGRSFLELGTGFSFIKPEWNIWLQTRMREELLRKVLPEDCPVAFKLSKLMLWEADADAPEHSCKPISKSETEFATIVVVLPSKFSGGNVHFCSHGSKQSYPTQSRAECTMLSIFWYDGLDCSFQPIISGRRLALAYRLVYIGQGSPPSLREMQGKTNKLGLVLSKWTRMRAIDVVDLPATVAYPLQHDYPMGRQLFLRGHDGHRLRHLRTHCADFGIEVVVGVIKRRSANETIRQDNTEADSMVEDPPKPEKPQPLAVISSITNIDGAPLATNHMNVLHLHAPDILCSDPQSSSSWVLALYHQQCTDWIKIKNALHDKKLAFEAYLNFLRQSLTRDLTNQPPHIVKLEEHARERMHRSLPRTSPFNLSLQSVLASLAILRNDYDSWNSATVAAGHDAPLLQILRNVRWLDAWNTFSLEKTLETLNHCWSLRTFHECISAVVDIDAEPIPAQEERANGVTQKGLQKWTTDQLKLRLGLLDNLRENDVAPFIRLLFAKGQNFFIQEIYNHCFHEVPDSEFFIAFISTLSRVHGSPYQQLIELCLRRLLEDLKHIARTRSLSPEHQSALKARGFMIYDYFLSIRRHQDVIDVLIESLDQIQELPAFNETATAFHLPLVGEILLKRFPLYRIQPWDPPFKTYYARLVSFLAYFCLYYDGRSLLEMKRGKTPQKRVLDTFLYSTYLDSATFCGPRSDINLLIGQVKTTKVLQYRRQRDFLHITRSCVQDLYLHLKVNTRFFSDLRAFGGIDSVNLIMDGFAGVEGGVDALRARFALDPTIPRQVNPLLQPGLACGVYYFKDGEWVLTHQEVGPRNSTEISAPV</sequence>
<dbReference type="AlphaFoldDB" id="B0D355"/>
<feature type="compositionally biased region" description="Polar residues" evidence="1">
    <location>
        <begin position="1"/>
        <end position="34"/>
    </location>
</feature>
<dbReference type="PANTHER" id="PTHR33099:SF7">
    <property type="entry name" value="MYND-TYPE DOMAIN-CONTAINING PROTEIN"/>
    <property type="match status" value="1"/>
</dbReference>
<reference evidence="2 3" key="1">
    <citation type="journal article" date="2008" name="Nature">
        <title>The genome of Laccaria bicolor provides insights into mycorrhizal symbiosis.</title>
        <authorList>
            <person name="Martin F."/>
            <person name="Aerts A."/>
            <person name="Ahren D."/>
            <person name="Brun A."/>
            <person name="Danchin E.G.J."/>
            <person name="Duchaussoy F."/>
            <person name="Gibon J."/>
            <person name="Kohler A."/>
            <person name="Lindquist E."/>
            <person name="Pereda V."/>
            <person name="Salamov A."/>
            <person name="Shapiro H.J."/>
            <person name="Wuyts J."/>
            <person name="Blaudez D."/>
            <person name="Buee M."/>
            <person name="Brokstein P."/>
            <person name="Canbaeck B."/>
            <person name="Cohen D."/>
            <person name="Courty P.E."/>
            <person name="Coutinho P.M."/>
            <person name="Delaruelle C."/>
            <person name="Detter J.C."/>
            <person name="Deveau A."/>
            <person name="DiFazio S."/>
            <person name="Duplessis S."/>
            <person name="Fraissinet-Tachet L."/>
            <person name="Lucic E."/>
            <person name="Frey-Klett P."/>
            <person name="Fourrey C."/>
            <person name="Feussner I."/>
            <person name="Gay G."/>
            <person name="Grimwood J."/>
            <person name="Hoegger P.J."/>
            <person name="Jain P."/>
            <person name="Kilaru S."/>
            <person name="Labbe J."/>
            <person name="Lin Y.C."/>
            <person name="Legue V."/>
            <person name="Le Tacon F."/>
            <person name="Marmeisse R."/>
            <person name="Melayah D."/>
            <person name="Montanini B."/>
            <person name="Muratet M."/>
            <person name="Nehls U."/>
            <person name="Niculita-Hirzel H."/>
            <person name="Oudot-Le Secq M.P."/>
            <person name="Peter M."/>
            <person name="Quesneville H."/>
            <person name="Rajashekar B."/>
            <person name="Reich M."/>
            <person name="Rouhier N."/>
            <person name="Schmutz J."/>
            <person name="Yin T."/>
            <person name="Chalot M."/>
            <person name="Henrissat B."/>
            <person name="Kuees U."/>
            <person name="Lucas S."/>
            <person name="Van de Peer Y."/>
            <person name="Podila G.K."/>
            <person name="Polle A."/>
            <person name="Pukkila P.J."/>
            <person name="Richardson P.M."/>
            <person name="Rouze P."/>
            <person name="Sanders I.R."/>
            <person name="Stajich J.E."/>
            <person name="Tunlid A."/>
            <person name="Tuskan G."/>
            <person name="Grigoriev I.V."/>
        </authorList>
    </citation>
    <scope>NUCLEOTIDE SEQUENCE [LARGE SCALE GENOMIC DNA]</scope>
    <source>
        <strain evidence="3">S238N-H82 / ATCC MYA-4686</strain>
    </source>
</reference>
<keyword evidence="3" id="KW-1185">Reference proteome</keyword>
<dbReference type="GeneID" id="6073698"/>
<dbReference type="HOGENOM" id="CLU_309953_0_0_1"/>
<gene>
    <name evidence="2" type="ORF">LACBIDRAFT_315778</name>
</gene>
<dbReference type="KEGG" id="lbc:LACBIDRAFT_315778"/>
<organism evidence="3">
    <name type="scientific">Laccaria bicolor (strain S238N-H82 / ATCC MYA-4686)</name>
    <name type="common">Bicoloured deceiver</name>
    <name type="synonym">Laccaria laccata var. bicolor</name>
    <dbReference type="NCBI Taxonomy" id="486041"/>
    <lineage>
        <taxon>Eukaryota</taxon>
        <taxon>Fungi</taxon>
        <taxon>Dikarya</taxon>
        <taxon>Basidiomycota</taxon>
        <taxon>Agaricomycotina</taxon>
        <taxon>Agaricomycetes</taxon>
        <taxon>Agaricomycetidae</taxon>
        <taxon>Agaricales</taxon>
        <taxon>Agaricineae</taxon>
        <taxon>Hydnangiaceae</taxon>
        <taxon>Laccaria</taxon>
    </lineage>
</organism>